<evidence type="ECO:0000313" key="1">
    <source>
        <dbReference type="EMBL" id="EMD83384.1"/>
    </source>
</evidence>
<dbReference type="EMBL" id="AMRV01000003">
    <property type="protein sequence ID" value="EMD83384.1"/>
    <property type="molecule type" value="Genomic_DNA"/>
</dbReference>
<dbReference type="Pfam" id="PF14081">
    <property type="entry name" value="DUF4262"/>
    <property type="match status" value="1"/>
</dbReference>
<evidence type="ECO:0008006" key="3">
    <source>
        <dbReference type="Google" id="ProtNLM"/>
    </source>
</evidence>
<dbReference type="InterPro" id="IPR025358">
    <property type="entry name" value="DUF4262"/>
</dbReference>
<keyword evidence="2" id="KW-1185">Reference proteome</keyword>
<sequence length="156" mass="17475">MKRDDDSDIIRELDRQVRARGYTFLHVMADERTGDMPLAYSVGLSQTGGYELLVAGAMSESELSMFIEGTAEWLADNELAPEDGMVLTGAFRQPVKLRALADPNRSVHLTFARRWAESRGKRGPARAFQILWSDPDGLFPGDEDYDQAIWSQPVLP</sequence>
<reference evidence="1 2" key="1">
    <citation type="journal article" date="2013" name="Genome Announc.">
        <title>Draft Genome Sequence of Strain JLT2015T, Belonging to the Family Sphingomonadaceae of the Alphaproteobacteria.</title>
        <authorList>
            <person name="Tang K."/>
            <person name="Liu K."/>
            <person name="Li S."/>
            <person name="Jiao N."/>
        </authorList>
    </citation>
    <scope>NUCLEOTIDE SEQUENCE [LARGE SCALE GENOMIC DNA]</scope>
    <source>
        <strain evidence="1 2">JLT2015</strain>
    </source>
</reference>
<gene>
    <name evidence="1" type="ORF">C725_1285</name>
</gene>
<evidence type="ECO:0000313" key="2">
    <source>
        <dbReference type="Proteomes" id="UP000011717"/>
    </source>
</evidence>
<dbReference type="AlphaFoldDB" id="M2T9Y7"/>
<organism evidence="1 2">
    <name type="scientific">Pacificimonas flava</name>
    <dbReference type="NCBI Taxonomy" id="1234595"/>
    <lineage>
        <taxon>Bacteria</taxon>
        <taxon>Pseudomonadati</taxon>
        <taxon>Pseudomonadota</taxon>
        <taxon>Alphaproteobacteria</taxon>
        <taxon>Sphingomonadales</taxon>
        <taxon>Sphingosinicellaceae</taxon>
        <taxon>Pacificimonas</taxon>
    </lineage>
</organism>
<proteinExistence type="predicted"/>
<accession>M2T9Y7</accession>
<comment type="caution">
    <text evidence="1">The sequence shown here is derived from an EMBL/GenBank/DDBJ whole genome shotgun (WGS) entry which is preliminary data.</text>
</comment>
<protein>
    <recommendedName>
        <fullName evidence="3">DUF4262 domain-containing protein</fullName>
    </recommendedName>
</protein>
<dbReference type="RefSeq" id="WP_008601076.1">
    <property type="nucleotide sequence ID" value="NZ_AMRV01000003.1"/>
</dbReference>
<name>M2T9Y7_9SPHN</name>
<dbReference type="Proteomes" id="UP000011717">
    <property type="component" value="Unassembled WGS sequence"/>
</dbReference>
<dbReference type="OrthoDB" id="9793188at2"/>